<accession>A0ABS0NQR0</accession>
<comment type="caution">
    <text evidence="3">The sequence shown here is derived from an EMBL/GenBank/DDBJ whole genome shotgun (WGS) entry which is preliminary data.</text>
</comment>
<protein>
    <recommendedName>
        <fullName evidence="2">Trypsin-co-occurring domain-containing protein</fullName>
    </recommendedName>
</protein>
<feature type="domain" description="Trypsin-co-occurring" evidence="2">
    <location>
        <begin position="9"/>
        <end position="86"/>
    </location>
</feature>
<keyword evidence="4" id="KW-1185">Reference proteome</keyword>
<gene>
    <name evidence="3" type="ORF">IHE55_22750</name>
</gene>
<reference evidence="3 4" key="1">
    <citation type="submission" date="2020-09" db="EMBL/GenBank/DDBJ databases">
        <title>Biosynthesis of the nuclear factor of activated T cells inhibitor NFAT-133 and its congeners in Streptomyces pactum.</title>
        <authorList>
            <person name="Zhou W."/>
            <person name="Posri P."/>
            <person name="Abugrain M.E."/>
            <person name="Weisberg A.J."/>
            <person name="Chang J.H."/>
            <person name="Mahmud T."/>
        </authorList>
    </citation>
    <scope>NUCLEOTIDE SEQUENCE [LARGE SCALE GENOMIC DNA]</scope>
    <source>
        <strain evidence="3 4">ATCC 27456</strain>
    </source>
</reference>
<feature type="region of interest" description="Disordered" evidence="1">
    <location>
        <begin position="101"/>
        <end position="120"/>
    </location>
</feature>
<sequence length="120" mass="12718">MAEPADGMVGLAEAIEALRSDLLRAWGGGTARPLRFRPAPVELTLQVAVTAANKGSAGVKWWVVNADLATSRETVVTQSIKLVLDPVGMTPDGEETEFLVSDDELPAGRPGTEEARGDFE</sequence>
<dbReference type="Pfam" id="PF19631">
    <property type="entry name" value="Trypco2"/>
    <property type="match status" value="1"/>
</dbReference>
<dbReference type="EMBL" id="JACYXC010000001">
    <property type="protein sequence ID" value="MBH5337427.1"/>
    <property type="molecule type" value="Genomic_DNA"/>
</dbReference>
<evidence type="ECO:0000259" key="2">
    <source>
        <dbReference type="Pfam" id="PF19631"/>
    </source>
</evidence>
<dbReference type="RefSeq" id="WP_197990725.1">
    <property type="nucleotide sequence ID" value="NZ_JACYXC010000001.1"/>
</dbReference>
<evidence type="ECO:0000313" key="3">
    <source>
        <dbReference type="EMBL" id="MBH5337427.1"/>
    </source>
</evidence>
<evidence type="ECO:0000313" key="4">
    <source>
        <dbReference type="Proteomes" id="UP000807371"/>
    </source>
</evidence>
<organism evidence="3 4">
    <name type="scientific">Streptomyces pactum</name>
    <dbReference type="NCBI Taxonomy" id="68249"/>
    <lineage>
        <taxon>Bacteria</taxon>
        <taxon>Bacillati</taxon>
        <taxon>Actinomycetota</taxon>
        <taxon>Actinomycetes</taxon>
        <taxon>Kitasatosporales</taxon>
        <taxon>Streptomycetaceae</taxon>
        <taxon>Streptomyces</taxon>
    </lineage>
</organism>
<dbReference type="InterPro" id="IPR045608">
    <property type="entry name" value="Trypco2"/>
</dbReference>
<evidence type="ECO:0000256" key="1">
    <source>
        <dbReference type="SAM" id="MobiDB-lite"/>
    </source>
</evidence>
<name>A0ABS0NQR0_9ACTN</name>
<proteinExistence type="predicted"/>
<dbReference type="Proteomes" id="UP000807371">
    <property type="component" value="Unassembled WGS sequence"/>
</dbReference>
<feature type="compositionally biased region" description="Basic and acidic residues" evidence="1">
    <location>
        <begin position="111"/>
        <end position="120"/>
    </location>
</feature>